<organism evidence="1 2">
    <name type="scientific">Miniphocaeibacter halophilus</name>
    <dbReference type="NCBI Taxonomy" id="2931922"/>
    <lineage>
        <taxon>Bacteria</taxon>
        <taxon>Bacillati</taxon>
        <taxon>Bacillota</taxon>
        <taxon>Tissierellia</taxon>
        <taxon>Tissierellales</taxon>
        <taxon>Peptoniphilaceae</taxon>
        <taxon>Miniphocaeibacter</taxon>
    </lineage>
</organism>
<name>A0AC61MR43_9FIRM</name>
<dbReference type="Proteomes" id="UP000595814">
    <property type="component" value="Chromosome"/>
</dbReference>
<keyword evidence="1" id="KW-0808">Transferase</keyword>
<keyword evidence="2" id="KW-1185">Reference proteome</keyword>
<accession>A0AC61MR43</accession>
<dbReference type="EMBL" id="CP066744">
    <property type="protein sequence ID" value="QQK07798.1"/>
    <property type="molecule type" value="Genomic_DNA"/>
</dbReference>
<keyword evidence="1" id="KW-0489">Methyltransferase</keyword>
<proteinExistence type="predicted"/>
<evidence type="ECO:0000313" key="2">
    <source>
        <dbReference type="Proteomes" id="UP000595814"/>
    </source>
</evidence>
<sequence>MYSDFAEIYNKLVFDIDYDFYYNTINVELDKNSIVPKNILEIGIGTGNLTKRMNFETDSYIGIDLSQEMLEIASNNLIEKKDITLLNADISDFSLNNFFDLAISTLDTINYILEEDRLFSAFKNIYNSLKKDSAFIFDINSENKLKKVLGNNTFVFEYENIFYTWQNFLDEEENIVDFVLDFFIEENGLYRRIREEQSEKIYSVDYIMKLLKKAGFKNISYKDFDSGNKVTENSQRILFTAIK</sequence>
<protein>
    <submittedName>
        <fullName evidence="1">Class I SAM-dependent methyltransferase</fullName>
    </submittedName>
</protein>
<reference evidence="1 2" key="1">
    <citation type="journal article" date="2022" name="Int. J. Syst. Evol. Microbiol.">
        <title>Miniphocaeibacter halophilus sp. nov., an ammonium-tolerant acetate-producing bacterium isolated from a biogas system.</title>
        <authorList>
            <person name="Schnurer A."/>
            <person name="Singh A."/>
            <person name="Bi S."/>
            <person name="Qiao W."/>
            <person name="Westerholm M."/>
        </authorList>
    </citation>
    <scope>NUCLEOTIDE SEQUENCE [LARGE SCALE GENOMIC DNA]</scope>
    <source>
        <strain evidence="1 2">AMB_01</strain>
    </source>
</reference>
<evidence type="ECO:0000313" key="1">
    <source>
        <dbReference type="EMBL" id="QQK07798.1"/>
    </source>
</evidence>
<gene>
    <name evidence="1" type="ORF">JFY71_11035</name>
</gene>